<evidence type="ECO:0000256" key="1">
    <source>
        <dbReference type="SAM" id="MobiDB-lite"/>
    </source>
</evidence>
<dbReference type="EMBL" id="JABFBC010000002">
    <property type="protein sequence ID" value="NNU81213.1"/>
    <property type="molecule type" value="Genomic_DNA"/>
</dbReference>
<feature type="region of interest" description="Disordered" evidence="1">
    <location>
        <begin position="85"/>
        <end position="105"/>
    </location>
</feature>
<organism evidence="2 3">
    <name type="scientific">Halovulum dunhuangense</name>
    <dbReference type="NCBI Taxonomy" id="1505036"/>
    <lineage>
        <taxon>Bacteria</taxon>
        <taxon>Pseudomonadati</taxon>
        <taxon>Pseudomonadota</taxon>
        <taxon>Alphaproteobacteria</taxon>
        <taxon>Rhodobacterales</taxon>
        <taxon>Paracoccaceae</taxon>
        <taxon>Halovulum</taxon>
    </lineage>
</organism>
<proteinExistence type="predicted"/>
<sequence length="105" mass="11078">MQRSLPLLPQRCRRVTLLGALLLAAGCDLVPPEAAPAPAARIAGYPELLTLPEMTEATAAAPDRTAEIDTLEARAASLRARIPAATIPPLTEEERERLSAGTAAR</sequence>
<evidence type="ECO:0000313" key="2">
    <source>
        <dbReference type="EMBL" id="NNU81213.1"/>
    </source>
</evidence>
<accession>A0A849L4M9</accession>
<name>A0A849L4M9_9RHOB</name>
<dbReference type="PROSITE" id="PS51257">
    <property type="entry name" value="PROKAR_LIPOPROTEIN"/>
    <property type="match status" value="1"/>
</dbReference>
<comment type="caution">
    <text evidence="2">The sequence shown here is derived from an EMBL/GenBank/DDBJ whole genome shotgun (WGS) entry which is preliminary data.</text>
</comment>
<keyword evidence="3" id="KW-1185">Reference proteome</keyword>
<reference evidence="2 3" key="1">
    <citation type="submission" date="2020-05" db="EMBL/GenBank/DDBJ databases">
        <title>Gimesia benthica sp. nov., a novel planctomycete isolated from a deep-sea water sample of the Northwest Indian Ocean.</title>
        <authorList>
            <person name="Wang J."/>
            <person name="Ruan C."/>
            <person name="Song L."/>
            <person name="Zhu Y."/>
            <person name="Li A."/>
            <person name="Zheng X."/>
            <person name="Wang L."/>
            <person name="Lu Z."/>
            <person name="Huang Y."/>
            <person name="Du W."/>
            <person name="Zhou Y."/>
            <person name="Huang L."/>
            <person name="Dai X."/>
        </authorList>
    </citation>
    <scope>NUCLEOTIDE SEQUENCE [LARGE SCALE GENOMIC DNA]</scope>
    <source>
        <strain evidence="2 3">YYQ-30</strain>
    </source>
</reference>
<dbReference type="Proteomes" id="UP000572377">
    <property type="component" value="Unassembled WGS sequence"/>
</dbReference>
<protein>
    <submittedName>
        <fullName evidence="2">Uncharacterized protein</fullName>
    </submittedName>
</protein>
<dbReference type="RefSeq" id="WP_171325967.1">
    <property type="nucleotide sequence ID" value="NZ_JABFBC010000002.1"/>
</dbReference>
<dbReference type="AlphaFoldDB" id="A0A849L4M9"/>
<evidence type="ECO:0000313" key="3">
    <source>
        <dbReference type="Proteomes" id="UP000572377"/>
    </source>
</evidence>
<gene>
    <name evidence="2" type="ORF">HMH01_12275</name>
</gene>